<evidence type="ECO:0000313" key="5">
    <source>
        <dbReference type="EMBL" id="GFZ33128.1"/>
    </source>
</evidence>
<keyword evidence="3" id="KW-0804">Transcription</keyword>
<sequence length="414" mass="47447">MPEYLSSIEKICKFTLNLTNMDVTFIDTSSNVLFEYGHTQVPQILRPYWKNVNEILSLHDYNSDEDALLHSTSYMTNFISVKVCSNNKYLGNIIVGPYLIEEPNILMIENIIFENKLSISLKNTIKQYYLSLPLISTYKAKIIAESLSYSALNIQFIESHSVGIGDRKYSFQTVTPISQDTLKKTTEQSIDYIEQIYKNENELLHAVETGNIEKIEEIFEKSSITSRDLQDRVPNDPLRTGKNLAFVLNTILRKAAEKGGLHPMDIHSMSGKYAVQIEQTTTSNQLSELIVKMPSEYCKAVKKLSLKNFNYLTQKAIEYIRINLDGDLSLEAISSALDISPTMLSRQFKKETKHNITEYINAQRINEAVYIMENQNISVTDIAYMVGFNDLNYFTKVFKKLKGMTPSEYRKNKS</sequence>
<dbReference type="RefSeq" id="WP_206871371.1">
    <property type="nucleotide sequence ID" value="NZ_BMBA01000004.1"/>
</dbReference>
<dbReference type="InterPro" id="IPR018060">
    <property type="entry name" value="HTH_AraC"/>
</dbReference>
<feature type="domain" description="HTH araC/xylS-type" evidence="4">
    <location>
        <begin position="314"/>
        <end position="412"/>
    </location>
</feature>
<dbReference type="SMART" id="SM00342">
    <property type="entry name" value="HTH_ARAC"/>
    <property type="match status" value="1"/>
</dbReference>
<dbReference type="InterPro" id="IPR018062">
    <property type="entry name" value="HTH_AraC-typ_CS"/>
</dbReference>
<gene>
    <name evidence="5" type="ORF">CSC2_36540</name>
</gene>
<dbReference type="PRINTS" id="PR00032">
    <property type="entry name" value="HTHARAC"/>
</dbReference>
<keyword evidence="1" id="KW-0805">Transcription regulation</keyword>
<dbReference type="Pfam" id="PF12833">
    <property type="entry name" value="HTH_18"/>
    <property type="match status" value="1"/>
</dbReference>
<dbReference type="EMBL" id="BMBA01000004">
    <property type="protein sequence ID" value="GFZ33128.1"/>
    <property type="molecule type" value="Genomic_DNA"/>
</dbReference>
<protein>
    <recommendedName>
        <fullName evidence="4">HTH araC/xylS-type domain-containing protein</fullName>
    </recommendedName>
</protein>
<dbReference type="Proteomes" id="UP000663802">
    <property type="component" value="Unassembled WGS sequence"/>
</dbReference>
<name>A0ABQ1EE88_9CLOT</name>
<dbReference type="PANTHER" id="PTHR43280:SF28">
    <property type="entry name" value="HTH-TYPE TRANSCRIPTIONAL ACTIVATOR RHAS"/>
    <property type="match status" value="1"/>
</dbReference>
<accession>A0ABQ1EE88</accession>
<dbReference type="PANTHER" id="PTHR43280">
    <property type="entry name" value="ARAC-FAMILY TRANSCRIPTIONAL REGULATOR"/>
    <property type="match status" value="1"/>
</dbReference>
<reference evidence="5 6" key="1">
    <citation type="journal article" date="2021" name="Int. J. Syst. Evol. Microbiol.">
        <title>Clostridium zeae sp. nov., isolated from corn silage.</title>
        <authorList>
            <person name="Kobayashi H."/>
            <person name="Tanizawa Y."/>
            <person name="Yagura M."/>
            <person name="Sakamoto M."/>
            <person name="Ohkuma M."/>
            <person name="Tohno M."/>
        </authorList>
    </citation>
    <scope>NUCLEOTIDE SEQUENCE [LARGE SCALE GENOMIC DNA]</scope>
    <source>
        <strain evidence="5 6">CSC2</strain>
    </source>
</reference>
<comment type="caution">
    <text evidence="5">The sequence shown here is derived from an EMBL/GenBank/DDBJ whole genome shotgun (WGS) entry which is preliminary data.</text>
</comment>
<evidence type="ECO:0000259" key="4">
    <source>
        <dbReference type="PROSITE" id="PS01124"/>
    </source>
</evidence>
<evidence type="ECO:0000256" key="3">
    <source>
        <dbReference type="ARBA" id="ARBA00023163"/>
    </source>
</evidence>
<dbReference type="InterPro" id="IPR009057">
    <property type="entry name" value="Homeodomain-like_sf"/>
</dbReference>
<dbReference type="InterPro" id="IPR020449">
    <property type="entry name" value="Tscrpt_reg_AraC-type_HTH"/>
</dbReference>
<dbReference type="Gene3D" id="1.10.10.60">
    <property type="entry name" value="Homeodomain-like"/>
    <property type="match status" value="2"/>
</dbReference>
<dbReference type="SUPFAM" id="SSF46689">
    <property type="entry name" value="Homeodomain-like"/>
    <property type="match status" value="2"/>
</dbReference>
<keyword evidence="2" id="KW-0238">DNA-binding</keyword>
<proteinExistence type="predicted"/>
<dbReference type="PROSITE" id="PS01124">
    <property type="entry name" value="HTH_ARAC_FAMILY_2"/>
    <property type="match status" value="1"/>
</dbReference>
<keyword evidence="6" id="KW-1185">Reference proteome</keyword>
<evidence type="ECO:0000256" key="1">
    <source>
        <dbReference type="ARBA" id="ARBA00023015"/>
    </source>
</evidence>
<organism evidence="5 6">
    <name type="scientific">Clostridium zeae</name>
    <dbReference type="NCBI Taxonomy" id="2759022"/>
    <lineage>
        <taxon>Bacteria</taxon>
        <taxon>Bacillati</taxon>
        <taxon>Bacillota</taxon>
        <taxon>Clostridia</taxon>
        <taxon>Eubacteriales</taxon>
        <taxon>Clostridiaceae</taxon>
        <taxon>Clostridium</taxon>
    </lineage>
</organism>
<evidence type="ECO:0000313" key="6">
    <source>
        <dbReference type="Proteomes" id="UP000663802"/>
    </source>
</evidence>
<evidence type="ECO:0000256" key="2">
    <source>
        <dbReference type="ARBA" id="ARBA00023125"/>
    </source>
</evidence>
<dbReference type="PROSITE" id="PS00041">
    <property type="entry name" value="HTH_ARAC_FAMILY_1"/>
    <property type="match status" value="1"/>
</dbReference>